<accession>A0A9K3IZE8</accession>
<name>A0A9K3IZE8_HELAN</name>
<reference evidence="1" key="2">
    <citation type="submission" date="2020-06" db="EMBL/GenBank/DDBJ databases">
        <title>Helianthus annuus Genome sequencing and assembly Release 2.</title>
        <authorList>
            <person name="Gouzy J."/>
            <person name="Langlade N."/>
            <person name="Munos S."/>
        </authorList>
    </citation>
    <scope>NUCLEOTIDE SEQUENCE</scope>
    <source>
        <tissue evidence="1">Leaves</tissue>
    </source>
</reference>
<evidence type="ECO:0000313" key="2">
    <source>
        <dbReference type="Proteomes" id="UP000215914"/>
    </source>
</evidence>
<sequence length="55" mass="6618">MLKQRRYINTIRVLYSSSNITHCNYLTTPFMNQPSYPRSHIAKPLKSQLWSIQKY</sequence>
<dbReference type="AlphaFoldDB" id="A0A9K3IZE8"/>
<evidence type="ECO:0000313" key="1">
    <source>
        <dbReference type="EMBL" id="KAF5805605.1"/>
    </source>
</evidence>
<protein>
    <submittedName>
        <fullName evidence="1">Uncharacterized protein</fullName>
    </submittedName>
</protein>
<gene>
    <name evidence="1" type="ORF">HanXRQr2_Chr05g0211321</name>
</gene>
<keyword evidence="2" id="KW-1185">Reference proteome</keyword>
<reference evidence="1" key="1">
    <citation type="journal article" date="2017" name="Nature">
        <title>The sunflower genome provides insights into oil metabolism, flowering and Asterid evolution.</title>
        <authorList>
            <person name="Badouin H."/>
            <person name="Gouzy J."/>
            <person name="Grassa C.J."/>
            <person name="Murat F."/>
            <person name="Staton S.E."/>
            <person name="Cottret L."/>
            <person name="Lelandais-Briere C."/>
            <person name="Owens G.L."/>
            <person name="Carrere S."/>
            <person name="Mayjonade B."/>
            <person name="Legrand L."/>
            <person name="Gill N."/>
            <person name="Kane N.C."/>
            <person name="Bowers J.E."/>
            <person name="Hubner S."/>
            <person name="Bellec A."/>
            <person name="Berard A."/>
            <person name="Berges H."/>
            <person name="Blanchet N."/>
            <person name="Boniface M.C."/>
            <person name="Brunel D."/>
            <person name="Catrice O."/>
            <person name="Chaidir N."/>
            <person name="Claudel C."/>
            <person name="Donnadieu C."/>
            <person name="Faraut T."/>
            <person name="Fievet G."/>
            <person name="Helmstetter N."/>
            <person name="King M."/>
            <person name="Knapp S.J."/>
            <person name="Lai Z."/>
            <person name="Le Paslier M.C."/>
            <person name="Lippi Y."/>
            <person name="Lorenzon L."/>
            <person name="Mandel J.R."/>
            <person name="Marage G."/>
            <person name="Marchand G."/>
            <person name="Marquand E."/>
            <person name="Bret-Mestries E."/>
            <person name="Morien E."/>
            <person name="Nambeesan S."/>
            <person name="Nguyen T."/>
            <person name="Pegot-Espagnet P."/>
            <person name="Pouilly N."/>
            <person name="Raftis F."/>
            <person name="Sallet E."/>
            <person name="Schiex T."/>
            <person name="Thomas J."/>
            <person name="Vandecasteele C."/>
            <person name="Vares D."/>
            <person name="Vear F."/>
            <person name="Vautrin S."/>
            <person name="Crespi M."/>
            <person name="Mangin B."/>
            <person name="Burke J.M."/>
            <person name="Salse J."/>
            <person name="Munos S."/>
            <person name="Vincourt P."/>
            <person name="Rieseberg L.H."/>
            <person name="Langlade N.B."/>
        </authorList>
    </citation>
    <scope>NUCLEOTIDE SEQUENCE</scope>
    <source>
        <tissue evidence="1">Leaves</tissue>
    </source>
</reference>
<proteinExistence type="predicted"/>
<dbReference type="Gramene" id="mRNA:HanXRQr2_Chr05g0211321">
    <property type="protein sequence ID" value="CDS:HanXRQr2_Chr05g0211321.1"/>
    <property type="gene ID" value="HanXRQr2_Chr05g0211321"/>
</dbReference>
<dbReference type="Proteomes" id="UP000215914">
    <property type="component" value="Unassembled WGS sequence"/>
</dbReference>
<organism evidence="1 2">
    <name type="scientific">Helianthus annuus</name>
    <name type="common">Common sunflower</name>
    <dbReference type="NCBI Taxonomy" id="4232"/>
    <lineage>
        <taxon>Eukaryota</taxon>
        <taxon>Viridiplantae</taxon>
        <taxon>Streptophyta</taxon>
        <taxon>Embryophyta</taxon>
        <taxon>Tracheophyta</taxon>
        <taxon>Spermatophyta</taxon>
        <taxon>Magnoliopsida</taxon>
        <taxon>eudicotyledons</taxon>
        <taxon>Gunneridae</taxon>
        <taxon>Pentapetalae</taxon>
        <taxon>asterids</taxon>
        <taxon>campanulids</taxon>
        <taxon>Asterales</taxon>
        <taxon>Asteraceae</taxon>
        <taxon>Asteroideae</taxon>
        <taxon>Heliantheae alliance</taxon>
        <taxon>Heliantheae</taxon>
        <taxon>Helianthus</taxon>
    </lineage>
</organism>
<dbReference type="EMBL" id="MNCJ02000320">
    <property type="protein sequence ID" value="KAF5805605.1"/>
    <property type="molecule type" value="Genomic_DNA"/>
</dbReference>
<comment type="caution">
    <text evidence="1">The sequence shown here is derived from an EMBL/GenBank/DDBJ whole genome shotgun (WGS) entry which is preliminary data.</text>
</comment>